<name>A0A5C5YHH6_9BACT</name>
<evidence type="ECO:0008006" key="3">
    <source>
        <dbReference type="Google" id="ProtNLM"/>
    </source>
</evidence>
<dbReference type="Proteomes" id="UP000318053">
    <property type="component" value="Unassembled WGS sequence"/>
</dbReference>
<comment type="caution">
    <text evidence="1">The sequence shown here is derived from an EMBL/GenBank/DDBJ whole genome shotgun (WGS) entry which is preliminary data.</text>
</comment>
<proteinExistence type="predicted"/>
<organism evidence="1 2">
    <name type="scientific">Allorhodopirellula solitaria</name>
    <dbReference type="NCBI Taxonomy" id="2527987"/>
    <lineage>
        <taxon>Bacteria</taxon>
        <taxon>Pseudomonadati</taxon>
        <taxon>Planctomycetota</taxon>
        <taxon>Planctomycetia</taxon>
        <taxon>Pirellulales</taxon>
        <taxon>Pirellulaceae</taxon>
        <taxon>Allorhodopirellula</taxon>
    </lineage>
</organism>
<keyword evidence="2" id="KW-1185">Reference proteome</keyword>
<evidence type="ECO:0000313" key="2">
    <source>
        <dbReference type="Proteomes" id="UP000318053"/>
    </source>
</evidence>
<reference evidence="1 2" key="1">
    <citation type="submission" date="2019-02" db="EMBL/GenBank/DDBJ databases">
        <title>Deep-cultivation of Planctomycetes and their phenomic and genomic characterization uncovers novel biology.</title>
        <authorList>
            <person name="Wiegand S."/>
            <person name="Jogler M."/>
            <person name="Boedeker C."/>
            <person name="Pinto D."/>
            <person name="Vollmers J."/>
            <person name="Rivas-Marin E."/>
            <person name="Kohn T."/>
            <person name="Peeters S.H."/>
            <person name="Heuer A."/>
            <person name="Rast P."/>
            <person name="Oberbeckmann S."/>
            <person name="Bunk B."/>
            <person name="Jeske O."/>
            <person name="Meyerdierks A."/>
            <person name="Storesund J.E."/>
            <person name="Kallscheuer N."/>
            <person name="Luecker S."/>
            <person name="Lage O.M."/>
            <person name="Pohl T."/>
            <person name="Merkel B.J."/>
            <person name="Hornburger P."/>
            <person name="Mueller R.-W."/>
            <person name="Bruemmer F."/>
            <person name="Labrenz M."/>
            <person name="Spormann A.M."/>
            <person name="Op Den Camp H."/>
            <person name="Overmann J."/>
            <person name="Amann R."/>
            <person name="Jetten M.S.M."/>
            <person name="Mascher T."/>
            <person name="Medema M.H."/>
            <person name="Devos D.P."/>
            <person name="Kaster A.-K."/>
            <person name="Ovreas L."/>
            <person name="Rohde M."/>
            <person name="Galperin M.Y."/>
            <person name="Jogler C."/>
        </authorList>
    </citation>
    <scope>NUCLEOTIDE SEQUENCE [LARGE SCALE GENOMIC DNA]</scope>
    <source>
        <strain evidence="1 2">CA85</strain>
    </source>
</reference>
<evidence type="ECO:0000313" key="1">
    <source>
        <dbReference type="EMBL" id="TWT74155.1"/>
    </source>
</evidence>
<protein>
    <recommendedName>
        <fullName evidence="3">Phosphonoacetaldehyde hydrolase</fullName>
    </recommendedName>
</protein>
<dbReference type="OrthoDB" id="5504491at2"/>
<dbReference type="AlphaFoldDB" id="A0A5C5YHH6"/>
<sequence>MTRLVVFDMAGTTVDENGVKVGDWRIDIEEGQKGHCGMTFGIASVAQAGPNCSGHAPLR</sequence>
<dbReference type="RefSeq" id="WP_146390187.1">
    <property type="nucleotide sequence ID" value="NZ_SJPK01000002.1"/>
</dbReference>
<gene>
    <name evidence="1" type="ORF">CA85_10420</name>
</gene>
<dbReference type="EMBL" id="SJPK01000002">
    <property type="protein sequence ID" value="TWT74155.1"/>
    <property type="molecule type" value="Genomic_DNA"/>
</dbReference>
<accession>A0A5C5YHH6</accession>